<evidence type="ECO:0000256" key="2">
    <source>
        <dbReference type="SAM" id="Phobius"/>
    </source>
</evidence>
<feature type="region of interest" description="Disordered" evidence="1">
    <location>
        <begin position="101"/>
        <end position="140"/>
    </location>
</feature>
<protein>
    <recommendedName>
        <fullName evidence="5">Gram-positive cocci surface proteins LPxTG domain-containing protein</fullName>
    </recommendedName>
</protein>
<sequence length="218" mass="21363">MKVTGSGYDPKLGIYVALCVDNGPGVTPAPCLGGGGPETDADGGGSVWISSNPPAYGVDLAEPFGPDGSFEVDLNVVAADEFVDCLEVRCAVVTKADHTASADRSADARVPVSWAGQDPAESEQPVSTTSIPGAGAGGTPVTTLTVTPNAAAVATPNPATAVAPKVAGVTQLGAVTGGSSPTTLASTGASARLLVLAAAALILAGIAGRILSRRVRNS</sequence>
<comment type="caution">
    <text evidence="3">The sequence shown here is derived from an EMBL/GenBank/DDBJ whole genome shotgun (WGS) entry which is preliminary data.</text>
</comment>
<reference evidence="3 4" key="1">
    <citation type="submission" date="2020-10" db="EMBL/GenBank/DDBJ databases">
        <title>Connecting structure to function with the recovery of over 1000 high-quality activated sludge metagenome-assembled genomes encoding full-length rRNA genes using long-read sequencing.</title>
        <authorList>
            <person name="Singleton C.M."/>
            <person name="Petriglieri F."/>
            <person name="Kristensen J.M."/>
            <person name="Kirkegaard R.H."/>
            <person name="Michaelsen T.Y."/>
            <person name="Andersen M.H."/>
            <person name="Karst S.M."/>
            <person name="Dueholm M.S."/>
            <person name="Nielsen P.H."/>
            <person name="Albertsen M."/>
        </authorList>
    </citation>
    <scope>NUCLEOTIDE SEQUENCE [LARGE SCALE GENOMIC DNA]</scope>
    <source>
        <strain evidence="3">Lyne_18-Q3-R50-59_MAXAC.006</strain>
    </source>
</reference>
<dbReference type="EMBL" id="JADJZA010000001">
    <property type="protein sequence ID" value="MBK9295561.1"/>
    <property type="molecule type" value="Genomic_DNA"/>
</dbReference>
<dbReference type="Proteomes" id="UP000727993">
    <property type="component" value="Unassembled WGS sequence"/>
</dbReference>
<dbReference type="InterPro" id="IPR027273">
    <property type="entry name" value="Neocarzinostatin-like"/>
</dbReference>
<proteinExistence type="predicted"/>
<dbReference type="SUPFAM" id="SSF49319">
    <property type="entry name" value="Actinoxanthin-like"/>
    <property type="match status" value="1"/>
</dbReference>
<keyword evidence="2" id="KW-0472">Membrane</keyword>
<accession>A0A936N9H4</accession>
<organism evidence="3 4">
    <name type="scientific">Candidatus Neomicrothrix subdominans</name>
    <dbReference type="NCBI Taxonomy" id="2954438"/>
    <lineage>
        <taxon>Bacteria</taxon>
        <taxon>Bacillati</taxon>
        <taxon>Actinomycetota</taxon>
        <taxon>Acidimicrobiia</taxon>
        <taxon>Acidimicrobiales</taxon>
        <taxon>Microthrixaceae</taxon>
        <taxon>Candidatus Neomicrothrix</taxon>
    </lineage>
</organism>
<dbReference type="Gene3D" id="2.60.40.230">
    <property type="entry name" value="Neocarzinostatin-like"/>
    <property type="match status" value="1"/>
</dbReference>
<feature type="transmembrane region" description="Helical" evidence="2">
    <location>
        <begin position="193"/>
        <end position="212"/>
    </location>
</feature>
<keyword evidence="2" id="KW-0812">Transmembrane</keyword>
<name>A0A936N9H4_9ACTN</name>
<dbReference type="AlphaFoldDB" id="A0A936N9H4"/>
<evidence type="ECO:0008006" key="5">
    <source>
        <dbReference type="Google" id="ProtNLM"/>
    </source>
</evidence>
<evidence type="ECO:0000313" key="4">
    <source>
        <dbReference type="Proteomes" id="UP000727993"/>
    </source>
</evidence>
<evidence type="ECO:0000313" key="3">
    <source>
        <dbReference type="EMBL" id="MBK9295561.1"/>
    </source>
</evidence>
<evidence type="ECO:0000256" key="1">
    <source>
        <dbReference type="SAM" id="MobiDB-lite"/>
    </source>
</evidence>
<keyword evidence="2" id="KW-1133">Transmembrane helix</keyword>
<gene>
    <name evidence="3" type="ORF">IPN02_01530</name>
</gene>